<dbReference type="Proteomes" id="UP000799771">
    <property type="component" value="Unassembled WGS sequence"/>
</dbReference>
<accession>A0A6A6ALJ6</accession>
<dbReference type="OrthoDB" id="4455644at2759"/>
<dbReference type="GeneID" id="54411807"/>
<dbReference type="EMBL" id="ML977502">
    <property type="protein sequence ID" value="KAF2131814.1"/>
    <property type="molecule type" value="Genomic_DNA"/>
</dbReference>
<keyword evidence="1" id="KW-0175">Coiled coil</keyword>
<keyword evidence="4" id="KW-1185">Reference proteome</keyword>
<proteinExistence type="predicted"/>
<dbReference type="RefSeq" id="XP_033526201.1">
    <property type="nucleotide sequence ID" value="XM_033671375.1"/>
</dbReference>
<name>A0A6A6ALJ6_9PLEO</name>
<dbReference type="AlphaFoldDB" id="A0A6A6ALJ6"/>
<evidence type="ECO:0000256" key="2">
    <source>
        <dbReference type="SAM" id="MobiDB-lite"/>
    </source>
</evidence>
<sequence>MTIFYKANNDITLGPWKRVTWNDIKKLLSNVHGEDSQSSEHEIQCETLTIRISKAQLLLTGVLIIHERRLASATIAITSAGILVRAEVDAWDVEDDRYIIINNAVLTLMIGRATAATSGKPKESASSAPAQRGWNGGLEVAGQMTIKEGVSKPIHIQVTLAIGKQNKQWYWVVCGRMESDISLRDIVSSVDENSELDVRLKSVCLVASSVNDPKGNINSNGYVIKQGFFLWATLEQIPLIKIGGAVKEPAKGDTTQLAVGWEKGSGLPSVSIMLPPSMKIDIGPCFRSNRFELQIGNKIGVKFVGGYQIRTDDRSEWLQFQLAATVNPEKVSGELIFSGYVNNPFGLSKQITIGPKLAAALSFNWVQLATTGTPMGGGILASFYIGEIIPANAYTKGLYICENPKDMLIKVDAPLMDYYKLIEFVGAVMDRKVPATDMQILQLKDVEIYASLGVSFANEYFPAGFRFKGTIIVFDHEAGMDCSLTTEGFRLKAWLQTIELGPLKIGGNVALPHKPGVTFAVLDFELNLKTQKLFLSGFVEIFSLRASIDLYIQLMPDPAFYFNFQLKWSDLLNIKAQAFMVSNTQEKNLSKRLASADWTIDVAIEQTIIQQMVETIRKALEKIHEAAKAKIESAQKSVAETEAKYKAAIEVAQASLTAKSLELKKRNNALDLQIAALDQDTAKGTRSRQQDIDAAKIHETNDVQNAAITRDKKLSEKNNEINSAQNALNDKERNGRDETNNVQSKREGSKQDFVAKFGNAEESIHNAINNVKEAEDSVGSIRGNINGLEWQLTNLNWKNWWRGPDLTIQIGALNVALGSALAGLAVAKGVLSLAEDVTKSALFHQFKEAWENAVRVYETVVNMVRNAIRQAKEQLENLQKLRPAAESLLHGDYNRAVSQAKAVVVAAQKSHEDYLQTQSRDSKKLRLQLEALKNSTEGIAVTAAEGALEVAKNNNIAFKAAHDILSTVKAVEGAIYETLDATIQAAGSICDIRVAKLNGTLTADKQKQKPFNIHLEGTVLKKPLKIDVAYTPGETQAFLKNMAADAIKKIM</sequence>
<organism evidence="3 4">
    <name type="scientific">Dothidotthia symphoricarpi CBS 119687</name>
    <dbReference type="NCBI Taxonomy" id="1392245"/>
    <lineage>
        <taxon>Eukaryota</taxon>
        <taxon>Fungi</taxon>
        <taxon>Dikarya</taxon>
        <taxon>Ascomycota</taxon>
        <taxon>Pezizomycotina</taxon>
        <taxon>Dothideomycetes</taxon>
        <taxon>Pleosporomycetidae</taxon>
        <taxon>Pleosporales</taxon>
        <taxon>Dothidotthiaceae</taxon>
        <taxon>Dothidotthia</taxon>
    </lineage>
</organism>
<evidence type="ECO:0000313" key="4">
    <source>
        <dbReference type="Proteomes" id="UP000799771"/>
    </source>
</evidence>
<feature type="compositionally biased region" description="Basic and acidic residues" evidence="2">
    <location>
        <begin position="729"/>
        <end position="750"/>
    </location>
</feature>
<evidence type="ECO:0000256" key="1">
    <source>
        <dbReference type="SAM" id="Coils"/>
    </source>
</evidence>
<gene>
    <name evidence="3" type="ORF">P153DRAFT_395115</name>
</gene>
<evidence type="ECO:0000313" key="3">
    <source>
        <dbReference type="EMBL" id="KAF2131814.1"/>
    </source>
</evidence>
<protein>
    <submittedName>
        <fullName evidence="3">Uncharacterized protein</fullName>
    </submittedName>
</protein>
<reference evidence="3" key="1">
    <citation type="journal article" date="2020" name="Stud. Mycol.">
        <title>101 Dothideomycetes genomes: a test case for predicting lifestyles and emergence of pathogens.</title>
        <authorList>
            <person name="Haridas S."/>
            <person name="Albert R."/>
            <person name="Binder M."/>
            <person name="Bloem J."/>
            <person name="Labutti K."/>
            <person name="Salamov A."/>
            <person name="Andreopoulos B."/>
            <person name="Baker S."/>
            <person name="Barry K."/>
            <person name="Bills G."/>
            <person name="Bluhm B."/>
            <person name="Cannon C."/>
            <person name="Castanera R."/>
            <person name="Culley D."/>
            <person name="Daum C."/>
            <person name="Ezra D."/>
            <person name="Gonzalez J."/>
            <person name="Henrissat B."/>
            <person name="Kuo A."/>
            <person name="Liang C."/>
            <person name="Lipzen A."/>
            <person name="Lutzoni F."/>
            <person name="Magnuson J."/>
            <person name="Mondo S."/>
            <person name="Nolan M."/>
            <person name="Ohm R."/>
            <person name="Pangilinan J."/>
            <person name="Park H.-J."/>
            <person name="Ramirez L."/>
            <person name="Alfaro M."/>
            <person name="Sun H."/>
            <person name="Tritt A."/>
            <person name="Yoshinaga Y."/>
            <person name="Zwiers L.-H."/>
            <person name="Turgeon B."/>
            <person name="Goodwin S."/>
            <person name="Spatafora J."/>
            <person name="Crous P."/>
            <person name="Grigoriev I."/>
        </authorList>
    </citation>
    <scope>NUCLEOTIDE SEQUENCE</scope>
    <source>
        <strain evidence="3">CBS 119687</strain>
    </source>
</reference>
<feature type="coiled-coil region" evidence="1">
    <location>
        <begin position="609"/>
        <end position="651"/>
    </location>
</feature>
<feature type="coiled-coil region" evidence="1">
    <location>
        <begin position="861"/>
        <end position="888"/>
    </location>
</feature>
<feature type="region of interest" description="Disordered" evidence="2">
    <location>
        <begin position="724"/>
        <end position="750"/>
    </location>
</feature>